<organism evidence="2">
    <name type="scientific">Arion vulgaris</name>
    <dbReference type="NCBI Taxonomy" id="1028688"/>
    <lineage>
        <taxon>Eukaryota</taxon>
        <taxon>Metazoa</taxon>
        <taxon>Spiralia</taxon>
        <taxon>Lophotrochozoa</taxon>
        <taxon>Mollusca</taxon>
        <taxon>Gastropoda</taxon>
        <taxon>Heterobranchia</taxon>
        <taxon>Euthyneura</taxon>
        <taxon>Panpulmonata</taxon>
        <taxon>Eupulmonata</taxon>
        <taxon>Stylommatophora</taxon>
        <taxon>Helicina</taxon>
        <taxon>Arionoidea</taxon>
        <taxon>Arionidae</taxon>
        <taxon>Arion</taxon>
    </lineage>
</organism>
<evidence type="ECO:0000313" key="2">
    <source>
        <dbReference type="EMBL" id="CEK80073.1"/>
    </source>
</evidence>
<accession>A0A0B7AH05</accession>
<dbReference type="EMBL" id="HACG01033208">
    <property type="protein sequence ID" value="CEK80073.1"/>
    <property type="molecule type" value="Transcribed_RNA"/>
</dbReference>
<protein>
    <submittedName>
        <fullName evidence="2">Uncharacterized protein</fullName>
    </submittedName>
</protein>
<dbReference type="AlphaFoldDB" id="A0A0B7AH05"/>
<reference evidence="2" key="1">
    <citation type="submission" date="2014-12" db="EMBL/GenBank/DDBJ databases">
        <title>Insight into the proteome of Arion vulgaris.</title>
        <authorList>
            <person name="Aradska J."/>
            <person name="Bulat T."/>
            <person name="Smidak R."/>
            <person name="Sarate P."/>
            <person name="Gangsoo J."/>
            <person name="Sialana F."/>
            <person name="Bilban M."/>
            <person name="Lubec G."/>
        </authorList>
    </citation>
    <scope>NUCLEOTIDE SEQUENCE</scope>
    <source>
        <tissue evidence="2">Skin</tissue>
    </source>
</reference>
<feature type="region of interest" description="Disordered" evidence="1">
    <location>
        <begin position="22"/>
        <end position="44"/>
    </location>
</feature>
<name>A0A0B7AH05_9EUPU</name>
<evidence type="ECO:0000256" key="1">
    <source>
        <dbReference type="SAM" id="MobiDB-lite"/>
    </source>
</evidence>
<gene>
    <name evidence="2" type="primary">ORF118993</name>
</gene>
<sequence>VKKILLPPRPDKRTTYKYMQIPLHSNGPKGKSSNTAGLIKKKNRTRLYTVPKNDVSHYW</sequence>
<proteinExistence type="predicted"/>
<feature type="non-terminal residue" evidence="2">
    <location>
        <position position="1"/>
    </location>
</feature>